<evidence type="ECO:0000313" key="4">
    <source>
        <dbReference type="Proteomes" id="UP001164714"/>
    </source>
</evidence>
<accession>A0AA47G9U4</accession>
<feature type="domain" description="Glycosyl transferase family 1" evidence="1">
    <location>
        <begin position="181"/>
        <end position="326"/>
    </location>
</feature>
<gene>
    <name evidence="3" type="ORF">OZ415_06890</name>
</gene>
<dbReference type="SUPFAM" id="SSF53756">
    <property type="entry name" value="UDP-Glycosyltransferase/glycogen phosphorylase"/>
    <property type="match status" value="1"/>
</dbReference>
<protein>
    <submittedName>
        <fullName evidence="3">Glycosyltransferase family 4 protein</fullName>
    </submittedName>
</protein>
<dbReference type="RefSeq" id="WP_269104597.1">
    <property type="nucleotide sequence ID" value="NZ_CP114063.1"/>
</dbReference>
<dbReference type="PANTHER" id="PTHR45947:SF3">
    <property type="entry name" value="SULFOQUINOVOSYL TRANSFERASE SQD2"/>
    <property type="match status" value="1"/>
</dbReference>
<evidence type="ECO:0000259" key="2">
    <source>
        <dbReference type="Pfam" id="PF13439"/>
    </source>
</evidence>
<sequence>MIKILFLVSSLKKSGPTIQTLNLIRMLNFDIYDVSLITLSENPKENLMEDFRKLNIKITEIPLKRTEITYRKVYRAIENYNPDIIHSSGIRADKIASKSSIKTISTIHNFMFMDYPFRYGKLLGNMMVKKHLNYLKSIDLPIACSKSIAQQYYDRNGNNFYSIPNGVDTDQYDEVSKSAKQLLRKKLNLPLDKKIFISTGHLSQLKDPRVIIEGFSKAMDTEDSILVFLGDGPLKDELEAINANNVYFVGRTKLVAEYLRAADVFISASHTEGLPNSVMEALSTNLPAILSNIPPHNELYVDEEMDILFFEVGNYNELSTKIERIYDFIDNKKILNRKYIEKYFSANVMGTNYMNAYEELLNSIGRR</sequence>
<dbReference type="Gene3D" id="3.40.50.2000">
    <property type="entry name" value="Glycogen Phosphorylase B"/>
    <property type="match status" value="2"/>
</dbReference>
<dbReference type="InterPro" id="IPR028098">
    <property type="entry name" value="Glyco_trans_4-like_N"/>
</dbReference>
<dbReference type="Proteomes" id="UP001164714">
    <property type="component" value="Chromosome"/>
</dbReference>
<dbReference type="CDD" id="cd03801">
    <property type="entry name" value="GT4_PimA-like"/>
    <property type="match status" value="1"/>
</dbReference>
<dbReference type="Pfam" id="PF00534">
    <property type="entry name" value="Glycos_transf_1"/>
    <property type="match status" value="1"/>
</dbReference>
<dbReference type="EMBL" id="CP114063">
    <property type="protein sequence ID" value="WAT23984.1"/>
    <property type="molecule type" value="Genomic_DNA"/>
</dbReference>
<dbReference type="Pfam" id="PF13439">
    <property type="entry name" value="Glyco_transf_4"/>
    <property type="match status" value="1"/>
</dbReference>
<dbReference type="InterPro" id="IPR001296">
    <property type="entry name" value="Glyco_trans_1"/>
</dbReference>
<proteinExistence type="predicted"/>
<dbReference type="AlphaFoldDB" id="A0AA47G9U4"/>
<name>A0AA47G9U4_9LACT</name>
<dbReference type="InterPro" id="IPR050194">
    <property type="entry name" value="Glycosyltransferase_grp1"/>
</dbReference>
<organism evidence="3 4">
    <name type="scientific">Aerococcus urinaeequi</name>
    <dbReference type="NCBI Taxonomy" id="51665"/>
    <lineage>
        <taxon>Bacteria</taxon>
        <taxon>Bacillati</taxon>
        <taxon>Bacillota</taxon>
        <taxon>Bacilli</taxon>
        <taxon>Lactobacillales</taxon>
        <taxon>Aerococcaceae</taxon>
        <taxon>Aerococcus</taxon>
    </lineage>
</organism>
<feature type="domain" description="Glycosyltransferase subfamily 4-like N-terminal" evidence="2">
    <location>
        <begin position="18"/>
        <end position="171"/>
    </location>
</feature>
<evidence type="ECO:0000259" key="1">
    <source>
        <dbReference type="Pfam" id="PF00534"/>
    </source>
</evidence>
<dbReference type="GO" id="GO:0016758">
    <property type="term" value="F:hexosyltransferase activity"/>
    <property type="evidence" value="ECO:0007669"/>
    <property type="project" value="TreeGrafter"/>
</dbReference>
<reference evidence="3" key="1">
    <citation type="submission" date="2022-12" db="EMBL/GenBank/DDBJ databases">
        <title>Whole genome sequence analysis of a duck derived balloon bacteium Aerococcus urinaeequi henan2020.</title>
        <authorList>
            <person name="Zhang H."/>
            <person name="Qiao H.X."/>
            <person name="Bian C.Z."/>
            <person name="Shu J.C."/>
        </authorList>
    </citation>
    <scope>NUCLEOTIDE SEQUENCE</scope>
    <source>
        <strain evidence="3">2020-HN-1</strain>
    </source>
</reference>
<dbReference type="PANTHER" id="PTHR45947">
    <property type="entry name" value="SULFOQUINOVOSYL TRANSFERASE SQD2"/>
    <property type="match status" value="1"/>
</dbReference>
<evidence type="ECO:0000313" key="3">
    <source>
        <dbReference type="EMBL" id="WAT23984.1"/>
    </source>
</evidence>